<keyword evidence="2" id="KW-1185">Reference proteome</keyword>
<dbReference type="AlphaFoldDB" id="A0AAN6MXZ4"/>
<sequence>PFGQRTISFDEVYQNGNAQYKHMIIEHPLRSGDFYILKCDEHSVHFNENPLAGVANHLYSSQHEDMSKKISRLTPQGQQTCLRSFPGSKQTSLIRWSSVAGKRFVLFA</sequence>
<dbReference type="EMBL" id="MU854045">
    <property type="protein sequence ID" value="KAK3933957.1"/>
    <property type="molecule type" value="Genomic_DNA"/>
</dbReference>
<proteinExistence type="predicted"/>
<gene>
    <name evidence="1" type="ORF">QBC46DRAFT_274770</name>
</gene>
<feature type="non-terminal residue" evidence="1">
    <location>
        <position position="1"/>
    </location>
</feature>
<evidence type="ECO:0000313" key="1">
    <source>
        <dbReference type="EMBL" id="KAK3933957.1"/>
    </source>
</evidence>
<accession>A0AAN6MXZ4</accession>
<comment type="caution">
    <text evidence="1">The sequence shown here is derived from an EMBL/GenBank/DDBJ whole genome shotgun (WGS) entry which is preliminary data.</text>
</comment>
<reference evidence="2" key="1">
    <citation type="journal article" date="2023" name="Mol. Phylogenet. Evol.">
        <title>Genome-scale phylogeny and comparative genomics of the fungal order Sordariales.</title>
        <authorList>
            <person name="Hensen N."/>
            <person name="Bonometti L."/>
            <person name="Westerberg I."/>
            <person name="Brannstrom I.O."/>
            <person name="Guillou S."/>
            <person name="Cros-Aarteil S."/>
            <person name="Calhoun S."/>
            <person name="Haridas S."/>
            <person name="Kuo A."/>
            <person name="Mondo S."/>
            <person name="Pangilinan J."/>
            <person name="Riley R."/>
            <person name="LaButti K."/>
            <person name="Andreopoulos B."/>
            <person name="Lipzen A."/>
            <person name="Chen C."/>
            <person name="Yan M."/>
            <person name="Daum C."/>
            <person name="Ng V."/>
            <person name="Clum A."/>
            <person name="Steindorff A."/>
            <person name="Ohm R.A."/>
            <person name="Martin F."/>
            <person name="Silar P."/>
            <person name="Natvig D.O."/>
            <person name="Lalanne C."/>
            <person name="Gautier V."/>
            <person name="Ament-Velasquez S.L."/>
            <person name="Kruys A."/>
            <person name="Hutchinson M.I."/>
            <person name="Powell A.J."/>
            <person name="Barry K."/>
            <person name="Miller A.N."/>
            <person name="Grigoriev I.V."/>
            <person name="Debuchy R."/>
            <person name="Gladieux P."/>
            <person name="Hiltunen Thoren M."/>
            <person name="Johannesson H."/>
        </authorList>
    </citation>
    <scope>NUCLEOTIDE SEQUENCE [LARGE SCALE GENOMIC DNA]</scope>
    <source>
        <strain evidence="2">CBS 340.73</strain>
    </source>
</reference>
<protein>
    <submittedName>
        <fullName evidence="1">Uncharacterized protein</fullName>
    </submittedName>
</protein>
<evidence type="ECO:0000313" key="2">
    <source>
        <dbReference type="Proteomes" id="UP001303473"/>
    </source>
</evidence>
<organism evidence="1 2">
    <name type="scientific">Diplogelasinospora grovesii</name>
    <dbReference type="NCBI Taxonomy" id="303347"/>
    <lineage>
        <taxon>Eukaryota</taxon>
        <taxon>Fungi</taxon>
        <taxon>Dikarya</taxon>
        <taxon>Ascomycota</taxon>
        <taxon>Pezizomycotina</taxon>
        <taxon>Sordariomycetes</taxon>
        <taxon>Sordariomycetidae</taxon>
        <taxon>Sordariales</taxon>
        <taxon>Diplogelasinosporaceae</taxon>
        <taxon>Diplogelasinospora</taxon>
    </lineage>
</organism>
<dbReference type="Proteomes" id="UP001303473">
    <property type="component" value="Unassembled WGS sequence"/>
</dbReference>
<name>A0AAN6MXZ4_9PEZI</name>